<evidence type="ECO:0000256" key="8">
    <source>
        <dbReference type="ARBA" id="ARBA00022723"/>
    </source>
</evidence>
<dbReference type="STRING" id="272627.CCC_02075"/>
<dbReference type="Gene3D" id="3.30.1490.20">
    <property type="entry name" value="ATP-grasp fold, A domain"/>
    <property type="match status" value="1"/>
</dbReference>
<dbReference type="SMART" id="SM00878">
    <property type="entry name" value="Biotin_carb_C"/>
    <property type="match status" value="1"/>
</dbReference>
<dbReference type="GO" id="GO:0004075">
    <property type="term" value="F:biotin carboxylase activity"/>
    <property type="evidence" value="ECO:0007669"/>
    <property type="project" value="UniProtKB-EC"/>
</dbReference>
<evidence type="ECO:0000256" key="2">
    <source>
        <dbReference type="ARBA" id="ARBA00004956"/>
    </source>
</evidence>
<dbReference type="PANTHER" id="PTHR48095:SF2">
    <property type="entry name" value="BIOTIN CARBOXYLASE, CHLOROPLASTIC"/>
    <property type="match status" value="1"/>
</dbReference>
<dbReference type="GO" id="GO:2001295">
    <property type="term" value="P:malonyl-CoA biosynthetic process"/>
    <property type="evidence" value="ECO:0007669"/>
    <property type="project" value="UniProtKB-UniPathway"/>
</dbReference>
<evidence type="ECO:0000256" key="13">
    <source>
        <dbReference type="ARBA" id="ARBA00023098"/>
    </source>
</evidence>
<feature type="domain" description="Biotin carboxylation" evidence="21">
    <location>
        <begin position="2"/>
        <end position="445"/>
    </location>
</feature>
<evidence type="ECO:0000256" key="19">
    <source>
        <dbReference type="RuleBase" id="RU365063"/>
    </source>
</evidence>
<dbReference type="FunFam" id="3.40.50.20:FF:000010">
    <property type="entry name" value="Propionyl-CoA carboxylase subunit alpha"/>
    <property type="match status" value="1"/>
</dbReference>
<dbReference type="InterPro" id="IPR011761">
    <property type="entry name" value="ATP-grasp"/>
</dbReference>
<dbReference type="UniPathway" id="UPA00655">
    <property type="reaction ID" value="UER00711"/>
</dbReference>
<evidence type="ECO:0000313" key="22">
    <source>
        <dbReference type="EMBL" id="KIL98625.1"/>
    </source>
</evidence>
<evidence type="ECO:0000256" key="14">
    <source>
        <dbReference type="ARBA" id="ARBA00023160"/>
    </source>
</evidence>
<evidence type="ECO:0000313" key="23">
    <source>
        <dbReference type="Proteomes" id="UP000031971"/>
    </source>
</evidence>
<name>A0A0C2YVB7_PARME</name>
<dbReference type="Pfam" id="PF02786">
    <property type="entry name" value="CPSase_L_D2"/>
    <property type="match status" value="1"/>
</dbReference>
<keyword evidence="14 19" id="KW-0275">Fatty acid biosynthesis</keyword>
<keyword evidence="10 19" id="KW-0276">Fatty acid metabolism</keyword>
<dbReference type="SUPFAM" id="SSF56059">
    <property type="entry name" value="Glutathione synthetase ATP-binding domain-like"/>
    <property type="match status" value="1"/>
</dbReference>
<evidence type="ECO:0000256" key="15">
    <source>
        <dbReference type="ARBA" id="ARBA00023267"/>
    </source>
</evidence>
<comment type="caution">
    <text evidence="22">The sequence shown here is derived from an EMBL/GenBank/DDBJ whole genome shotgun (WGS) entry which is preliminary data.</text>
</comment>
<evidence type="ECO:0000256" key="6">
    <source>
        <dbReference type="ARBA" id="ARBA00022516"/>
    </source>
</evidence>
<evidence type="ECO:0000256" key="11">
    <source>
        <dbReference type="ARBA" id="ARBA00022840"/>
    </source>
</evidence>
<organism evidence="22 23">
    <name type="scientific">Paramagnetospirillum magnetotacticum MS-1</name>
    <dbReference type="NCBI Taxonomy" id="272627"/>
    <lineage>
        <taxon>Bacteria</taxon>
        <taxon>Pseudomonadati</taxon>
        <taxon>Pseudomonadota</taxon>
        <taxon>Alphaproteobacteria</taxon>
        <taxon>Rhodospirillales</taxon>
        <taxon>Magnetospirillaceae</taxon>
        <taxon>Paramagnetospirillum</taxon>
    </lineage>
</organism>
<dbReference type="GO" id="GO:0006633">
    <property type="term" value="P:fatty acid biosynthetic process"/>
    <property type="evidence" value="ECO:0007669"/>
    <property type="project" value="UniProtKB-KW"/>
</dbReference>
<keyword evidence="13 19" id="KW-0443">Lipid metabolism</keyword>
<keyword evidence="6 19" id="KW-0444">Lipid biosynthesis</keyword>
<dbReference type="InterPro" id="IPR011764">
    <property type="entry name" value="Biotin_carboxylation_dom"/>
</dbReference>
<evidence type="ECO:0000256" key="4">
    <source>
        <dbReference type="ARBA" id="ARBA00013263"/>
    </source>
</evidence>
<proteinExistence type="predicted"/>
<dbReference type="GO" id="GO:0005524">
    <property type="term" value="F:ATP binding"/>
    <property type="evidence" value="ECO:0007669"/>
    <property type="project" value="UniProtKB-UniRule"/>
</dbReference>
<dbReference type="AlphaFoldDB" id="A0A0C2YVB7"/>
<dbReference type="SUPFAM" id="SSF52440">
    <property type="entry name" value="PreATP-grasp domain"/>
    <property type="match status" value="1"/>
</dbReference>
<dbReference type="NCBIfam" id="TIGR00514">
    <property type="entry name" value="accC"/>
    <property type="match status" value="1"/>
</dbReference>
<dbReference type="InterPro" id="IPR005481">
    <property type="entry name" value="BC-like_N"/>
</dbReference>
<evidence type="ECO:0000256" key="7">
    <source>
        <dbReference type="ARBA" id="ARBA00022598"/>
    </source>
</evidence>
<keyword evidence="23" id="KW-1185">Reference proteome</keyword>
<dbReference type="PROSITE" id="PS00866">
    <property type="entry name" value="CPSASE_1"/>
    <property type="match status" value="1"/>
</dbReference>
<dbReference type="InterPro" id="IPR011054">
    <property type="entry name" value="Rudment_hybrid_motif"/>
</dbReference>
<protein>
    <recommendedName>
        <fullName evidence="5 19">Biotin carboxylase</fullName>
        <ecNumber evidence="4 19">6.3.4.14</ecNumber>
    </recommendedName>
    <alternativeName>
        <fullName evidence="16 19">Acetyl-coenzyme A carboxylase biotin carboxylase subunit A</fullName>
    </alternativeName>
</protein>
<evidence type="ECO:0000256" key="16">
    <source>
        <dbReference type="ARBA" id="ARBA00033786"/>
    </source>
</evidence>
<evidence type="ECO:0000256" key="10">
    <source>
        <dbReference type="ARBA" id="ARBA00022832"/>
    </source>
</evidence>
<comment type="function">
    <text evidence="1 19">This protein is a component of the acetyl coenzyme A carboxylase complex; first, biotin carboxylase catalyzes the carboxylation of the carrier protein and then the transcarboxylase transfers the carboxyl group to form malonyl-CoA.</text>
</comment>
<reference evidence="22 23" key="1">
    <citation type="submission" date="2015-01" db="EMBL/GenBank/DDBJ databases">
        <title>Genome Sequence of Magnetospirillum magnetotacticum Strain MS-1.</title>
        <authorList>
            <person name="Marinov G.K."/>
            <person name="Smalley M.D."/>
            <person name="DeSalvo G."/>
        </authorList>
    </citation>
    <scope>NUCLEOTIDE SEQUENCE [LARGE SCALE GENOMIC DNA]</scope>
    <source>
        <strain evidence="22 23">MS-1</strain>
    </source>
</reference>
<comment type="pathway">
    <text evidence="2 19">Lipid metabolism; malonyl-CoA biosynthesis; malonyl-CoA from acetyl-CoA: step 1/1.</text>
</comment>
<dbReference type="InterPro" id="IPR013815">
    <property type="entry name" value="ATP_grasp_subdomain_1"/>
</dbReference>
<dbReference type="Gene3D" id="3.30.470.20">
    <property type="entry name" value="ATP-grasp fold, B domain"/>
    <property type="match status" value="1"/>
</dbReference>
<comment type="catalytic activity">
    <reaction evidence="17 19">
        <text>N(6)-biotinyl-L-lysyl-[protein] + hydrogencarbonate + ATP = N(6)-carboxybiotinyl-L-lysyl-[protein] + ADP + phosphate + H(+)</text>
        <dbReference type="Rhea" id="RHEA:13501"/>
        <dbReference type="Rhea" id="RHEA-COMP:10505"/>
        <dbReference type="Rhea" id="RHEA-COMP:10506"/>
        <dbReference type="ChEBI" id="CHEBI:15378"/>
        <dbReference type="ChEBI" id="CHEBI:17544"/>
        <dbReference type="ChEBI" id="CHEBI:30616"/>
        <dbReference type="ChEBI" id="CHEBI:43474"/>
        <dbReference type="ChEBI" id="CHEBI:83144"/>
        <dbReference type="ChEBI" id="CHEBI:83145"/>
        <dbReference type="ChEBI" id="CHEBI:456216"/>
        <dbReference type="EC" id="6.3.4.14"/>
    </reaction>
</comment>
<keyword evidence="8" id="KW-0479">Metal-binding</keyword>
<feature type="domain" description="ATP-grasp" evidence="20">
    <location>
        <begin position="121"/>
        <end position="317"/>
    </location>
</feature>
<evidence type="ECO:0000259" key="20">
    <source>
        <dbReference type="PROSITE" id="PS50975"/>
    </source>
</evidence>
<evidence type="ECO:0000259" key="21">
    <source>
        <dbReference type="PROSITE" id="PS50979"/>
    </source>
</evidence>
<keyword evidence="12" id="KW-0460">Magnesium</keyword>
<keyword evidence="11 18" id="KW-0067">ATP-binding</keyword>
<keyword evidence="15 19" id="KW-0092">Biotin</keyword>
<evidence type="ECO:0000256" key="9">
    <source>
        <dbReference type="ARBA" id="ARBA00022741"/>
    </source>
</evidence>
<dbReference type="PROSITE" id="PS50979">
    <property type="entry name" value="BC"/>
    <property type="match status" value="1"/>
</dbReference>
<dbReference type="EC" id="6.3.4.14" evidence="4 19"/>
<gene>
    <name evidence="22" type="ORF">CCC_02075</name>
</gene>
<evidence type="ECO:0000256" key="17">
    <source>
        <dbReference type="ARBA" id="ARBA00048600"/>
    </source>
</evidence>
<keyword evidence="9 18" id="KW-0547">Nucleotide-binding</keyword>
<dbReference type="InterPro" id="IPR016185">
    <property type="entry name" value="PreATP-grasp_dom_sf"/>
</dbReference>
<sequence length="448" mass="48914">MMFEKVLIANRGEIALRIHRACREMGIRTVAVHSTADNDAMHVRLADEAVCIGPPSARDSYLNKAAILSAASITGADAIHPGYGFLSENADFAQMVEEHGFVFIGPTPDHIRMMGDKITAKQAVKDAGIPVVPGSDGSVDTEETALEVAAGIGYPVLIKATAGGGGKGMKVARNADELVESWKLARNEAKAAFGNADVYMEKYLGHPRHIEMQILADNYGAVVHLGERDCSLQRKHQKVLEEAPSPALNADQRARIGKIACDAIAKLGYRNAGTIEFLYENGEFYFIEMNTRLQVEHPITEAITGIDLVREQIRIAAGAPLGYTQADVRFAGHALECRVNAEDPQTFVPCPGRIEGYHAPGGLGVRVDSGLYSGYRIPPHYDSMIAKLIVFGNTRNEALMRLRRALGEYVIEGVKTTLPLHNRLVQDADFVNGDYDIHWLEKFVAQHS</sequence>
<dbReference type="Gene3D" id="3.40.50.20">
    <property type="match status" value="1"/>
</dbReference>
<dbReference type="SUPFAM" id="SSF51246">
    <property type="entry name" value="Rudiment single hybrid motif"/>
    <property type="match status" value="1"/>
</dbReference>
<keyword evidence="7 19" id="KW-0436">Ligase</keyword>
<dbReference type="PROSITE" id="PS50975">
    <property type="entry name" value="ATP_GRASP"/>
    <property type="match status" value="1"/>
</dbReference>
<dbReference type="Pfam" id="PF00289">
    <property type="entry name" value="Biotin_carb_N"/>
    <property type="match status" value="1"/>
</dbReference>
<dbReference type="EMBL" id="JXSL01000027">
    <property type="protein sequence ID" value="KIL98625.1"/>
    <property type="molecule type" value="Genomic_DNA"/>
</dbReference>
<dbReference type="InterPro" id="IPR005482">
    <property type="entry name" value="Biotin_COase_C"/>
</dbReference>
<dbReference type="InterPro" id="IPR051602">
    <property type="entry name" value="ACC_Biotin_Carboxylase"/>
</dbReference>
<evidence type="ECO:0000256" key="1">
    <source>
        <dbReference type="ARBA" id="ARBA00003761"/>
    </source>
</evidence>
<dbReference type="InterPro" id="IPR004549">
    <property type="entry name" value="Acetyl_CoA_COase_biotin_COase"/>
</dbReference>
<dbReference type="Pfam" id="PF02785">
    <property type="entry name" value="Biotin_carb_C"/>
    <property type="match status" value="1"/>
</dbReference>
<dbReference type="FunFam" id="3.30.1490.20:FF:000018">
    <property type="entry name" value="Biotin carboxylase"/>
    <property type="match status" value="1"/>
</dbReference>
<dbReference type="PANTHER" id="PTHR48095">
    <property type="entry name" value="PYRUVATE CARBOXYLASE SUBUNIT A"/>
    <property type="match status" value="1"/>
</dbReference>
<dbReference type="PROSITE" id="PS00867">
    <property type="entry name" value="CPSASE_2"/>
    <property type="match status" value="1"/>
</dbReference>
<dbReference type="InterPro" id="IPR005479">
    <property type="entry name" value="CPAse_ATP-bd"/>
</dbReference>
<evidence type="ECO:0000256" key="5">
    <source>
        <dbReference type="ARBA" id="ARBA00017242"/>
    </source>
</evidence>
<dbReference type="GO" id="GO:0046872">
    <property type="term" value="F:metal ion binding"/>
    <property type="evidence" value="ECO:0007669"/>
    <property type="project" value="UniProtKB-KW"/>
</dbReference>
<evidence type="ECO:0000256" key="18">
    <source>
        <dbReference type="PROSITE-ProRule" id="PRU00409"/>
    </source>
</evidence>
<evidence type="ECO:0000256" key="12">
    <source>
        <dbReference type="ARBA" id="ARBA00022842"/>
    </source>
</evidence>
<dbReference type="NCBIfam" id="NF006367">
    <property type="entry name" value="PRK08591.1"/>
    <property type="match status" value="1"/>
</dbReference>
<evidence type="ECO:0000256" key="3">
    <source>
        <dbReference type="ARBA" id="ARBA00011750"/>
    </source>
</evidence>
<comment type="subunit">
    <text evidence="3 19">Acetyl-CoA carboxylase is a heterohexamer of biotin carboxyl carrier protein, biotin carboxylase and the two subunits of carboxyl transferase in a 2:2 complex.</text>
</comment>
<accession>A0A0C2YVB7</accession>
<dbReference type="Proteomes" id="UP000031971">
    <property type="component" value="Unassembled WGS sequence"/>
</dbReference>